<dbReference type="InterPro" id="IPR006118">
    <property type="entry name" value="Recombinase_CS"/>
</dbReference>
<dbReference type="PROSITE" id="PS51736">
    <property type="entry name" value="RECOMBINASES_3"/>
    <property type="match status" value="1"/>
</dbReference>
<evidence type="ECO:0000256" key="2">
    <source>
        <dbReference type="ARBA" id="ARBA00022908"/>
    </source>
</evidence>
<keyword evidence="4" id="KW-0238">DNA-binding</keyword>
<dbReference type="Pfam" id="PF00239">
    <property type="entry name" value="Resolvase"/>
    <property type="match status" value="1"/>
</dbReference>
<dbReference type="EMBL" id="JACHLR010000014">
    <property type="protein sequence ID" value="MBB4859867.1"/>
    <property type="molecule type" value="Genomic_DNA"/>
</dbReference>
<feature type="domain" description="Resolvase/invertase-type recombinase catalytic" evidence="8">
    <location>
        <begin position="1"/>
        <end position="136"/>
    </location>
</feature>
<evidence type="ECO:0000256" key="4">
    <source>
        <dbReference type="ARBA" id="ARBA00023125"/>
    </source>
</evidence>
<dbReference type="GO" id="GO:0003677">
    <property type="term" value="F:DNA binding"/>
    <property type="evidence" value="ECO:0007669"/>
    <property type="project" value="UniProtKB-KW"/>
</dbReference>
<dbReference type="FunFam" id="3.40.50.1390:FF:000001">
    <property type="entry name" value="DNA recombinase"/>
    <property type="match status" value="1"/>
</dbReference>
<dbReference type="Gene3D" id="3.40.50.1390">
    <property type="entry name" value="Resolvase, N-terminal catalytic domain"/>
    <property type="match status" value="1"/>
</dbReference>
<dbReference type="InterPro" id="IPR006119">
    <property type="entry name" value="Resolv_N"/>
</dbReference>
<dbReference type="PROSITE" id="PS00397">
    <property type="entry name" value="RECOMBINASES_1"/>
    <property type="match status" value="1"/>
</dbReference>
<dbReference type="PANTHER" id="PTHR30461">
    <property type="entry name" value="DNA-INVERTASE FROM LAMBDOID PROPHAGE"/>
    <property type="match status" value="1"/>
</dbReference>
<dbReference type="AlphaFoldDB" id="A0A7W7NY57"/>
<protein>
    <submittedName>
        <fullName evidence="9">DNA invertase Pin-like site-specific DNA recombinase</fullName>
    </submittedName>
</protein>
<accession>A0A7W7NY57</accession>
<feature type="active site" description="O-(5'-phospho-DNA)-serine intermediate" evidence="6 7">
    <location>
        <position position="9"/>
    </location>
</feature>
<evidence type="ECO:0000313" key="9">
    <source>
        <dbReference type="EMBL" id="MBB4859867.1"/>
    </source>
</evidence>
<evidence type="ECO:0000256" key="1">
    <source>
        <dbReference type="ARBA" id="ARBA00009913"/>
    </source>
</evidence>
<reference evidence="9 10" key="1">
    <citation type="submission" date="2020-08" db="EMBL/GenBank/DDBJ databases">
        <title>Functional genomics of gut bacteria from endangered species of beetles.</title>
        <authorList>
            <person name="Carlos-Shanley C."/>
        </authorList>
    </citation>
    <scope>NUCLEOTIDE SEQUENCE [LARGE SCALE GENOMIC DNA]</scope>
    <source>
        <strain evidence="9 10">S00245</strain>
    </source>
</reference>
<evidence type="ECO:0000256" key="6">
    <source>
        <dbReference type="PIRSR" id="PIRSR606118-50"/>
    </source>
</evidence>
<dbReference type="SUPFAM" id="SSF46689">
    <property type="entry name" value="Homeodomain-like"/>
    <property type="match status" value="1"/>
</dbReference>
<keyword evidence="2" id="KW-0229">DNA integration</keyword>
<proteinExistence type="inferred from homology"/>
<dbReference type="Proteomes" id="UP000555448">
    <property type="component" value="Unassembled WGS sequence"/>
</dbReference>
<sequence>MLIGYARVSTTGQDLTVQGEALRAAGCEQVYAEKKSGRQAADRLALNDAIKAARAGDIIVVTRLDRFARSTQDLHNLLATLEGKGVGFRCLAQAGVDTTTPTGKLTLAILGAVASFEADLRAERQAEGIARAKQEGRYKGRSASIDYAKVRKLHGQGISPTEIAGLLGIGRTSVYRALAA</sequence>
<gene>
    <name evidence="9" type="ORF">HNO88_003199</name>
</gene>
<organism evidence="9 10">
    <name type="scientific">Novosphingobium chloroacetimidivorans</name>
    <dbReference type="NCBI Taxonomy" id="1428314"/>
    <lineage>
        <taxon>Bacteria</taxon>
        <taxon>Pseudomonadati</taxon>
        <taxon>Pseudomonadota</taxon>
        <taxon>Alphaproteobacteria</taxon>
        <taxon>Sphingomonadales</taxon>
        <taxon>Sphingomonadaceae</taxon>
        <taxon>Novosphingobium</taxon>
    </lineage>
</organism>
<evidence type="ECO:0000256" key="5">
    <source>
        <dbReference type="ARBA" id="ARBA00023172"/>
    </source>
</evidence>
<dbReference type="GO" id="GO:0000150">
    <property type="term" value="F:DNA strand exchange activity"/>
    <property type="evidence" value="ECO:0007669"/>
    <property type="project" value="UniProtKB-KW"/>
</dbReference>
<evidence type="ECO:0000256" key="3">
    <source>
        <dbReference type="ARBA" id="ARBA00023100"/>
    </source>
</evidence>
<keyword evidence="3" id="KW-0230">DNA invertase</keyword>
<dbReference type="InterPro" id="IPR009057">
    <property type="entry name" value="Homeodomain-like_sf"/>
</dbReference>
<dbReference type="Pfam" id="PF02796">
    <property type="entry name" value="HTH_7"/>
    <property type="match status" value="1"/>
</dbReference>
<dbReference type="CDD" id="cd03768">
    <property type="entry name" value="SR_ResInv"/>
    <property type="match status" value="1"/>
</dbReference>
<keyword evidence="5" id="KW-0233">DNA recombination</keyword>
<dbReference type="InterPro" id="IPR006120">
    <property type="entry name" value="Resolvase_HTH_dom"/>
</dbReference>
<dbReference type="PANTHER" id="PTHR30461:SF26">
    <property type="entry name" value="RESOLVASE HOMOLOG YNEB"/>
    <property type="match status" value="1"/>
</dbReference>
<dbReference type="SUPFAM" id="SSF53041">
    <property type="entry name" value="Resolvase-like"/>
    <property type="match status" value="1"/>
</dbReference>
<dbReference type="InterPro" id="IPR036162">
    <property type="entry name" value="Resolvase-like_N_sf"/>
</dbReference>
<name>A0A7W7NY57_9SPHN</name>
<dbReference type="SMART" id="SM00857">
    <property type="entry name" value="Resolvase"/>
    <property type="match status" value="1"/>
</dbReference>
<dbReference type="GO" id="GO:0015074">
    <property type="term" value="P:DNA integration"/>
    <property type="evidence" value="ECO:0007669"/>
    <property type="project" value="UniProtKB-KW"/>
</dbReference>
<comment type="caution">
    <text evidence="9">The sequence shown here is derived from an EMBL/GenBank/DDBJ whole genome shotgun (WGS) entry which is preliminary data.</text>
</comment>
<dbReference type="Gene3D" id="1.10.10.60">
    <property type="entry name" value="Homeodomain-like"/>
    <property type="match status" value="1"/>
</dbReference>
<comment type="similarity">
    <text evidence="1">Belongs to the site-specific recombinase resolvase family.</text>
</comment>
<evidence type="ECO:0000259" key="8">
    <source>
        <dbReference type="PROSITE" id="PS51736"/>
    </source>
</evidence>
<dbReference type="InterPro" id="IPR050639">
    <property type="entry name" value="SSR_resolvase"/>
</dbReference>
<evidence type="ECO:0000256" key="7">
    <source>
        <dbReference type="PROSITE-ProRule" id="PRU10137"/>
    </source>
</evidence>
<keyword evidence="10" id="KW-1185">Reference proteome</keyword>
<dbReference type="RefSeq" id="WP_184247571.1">
    <property type="nucleotide sequence ID" value="NZ_JACHLR010000014.1"/>
</dbReference>
<evidence type="ECO:0000313" key="10">
    <source>
        <dbReference type="Proteomes" id="UP000555448"/>
    </source>
</evidence>